<dbReference type="Proteomes" id="UP000003250">
    <property type="component" value="Unassembled WGS sequence"/>
</dbReference>
<dbReference type="AlphaFoldDB" id="H0HYQ6"/>
<accession>H0HYQ6</accession>
<proteinExistence type="predicted"/>
<evidence type="ECO:0000313" key="2">
    <source>
        <dbReference type="Proteomes" id="UP000003250"/>
    </source>
</evidence>
<dbReference type="PATRIC" id="fig|1107882.3.peg.5180"/>
<sequence length="168" mass="19249">MISDRKQAGSERLRQSELALDQARYEAAHARRQYDAVDPDNRLVAGELERRWNDYLAAVARLEDQVRSLRSEQPSALSEDERTMLMALADDLPALWNHPAASVETRKRILRTVLNEIVVTAAAGRLHLVLHWQGGDHTRLEVVKNRSGQNRYKTNVATEQLVRELVRF</sequence>
<reference evidence="1 2" key="1">
    <citation type="journal article" date="2012" name="J. Bacteriol.">
        <title>Draft Genome Sequence of Mesorhizobium alhagi CCNWXJ12-2T, a Novel Salt-Resistant Species Isolated from the Desert of Northwestern China.</title>
        <authorList>
            <person name="Zhou M."/>
            <person name="Chen W."/>
            <person name="Chen H."/>
            <person name="Wei G."/>
        </authorList>
    </citation>
    <scope>NUCLEOTIDE SEQUENCE [LARGE SCALE GENOMIC DNA]</scope>
    <source>
        <strain evidence="1 2">CCNWXJ12-2</strain>
    </source>
</reference>
<dbReference type="RefSeq" id="WP_008838913.1">
    <property type="nucleotide sequence ID" value="NZ_AHAM01000226.1"/>
</dbReference>
<gene>
    <name evidence="1" type="ORF">MAXJ12_26703</name>
</gene>
<dbReference type="OrthoDB" id="7475655at2"/>
<evidence type="ECO:0000313" key="1">
    <source>
        <dbReference type="EMBL" id="EHK54128.1"/>
    </source>
</evidence>
<name>H0HYQ6_9HYPH</name>
<organism evidence="1 2">
    <name type="scientific">Mesorhizobium alhagi CCNWXJ12-2</name>
    <dbReference type="NCBI Taxonomy" id="1107882"/>
    <lineage>
        <taxon>Bacteria</taxon>
        <taxon>Pseudomonadati</taxon>
        <taxon>Pseudomonadota</taxon>
        <taxon>Alphaproteobacteria</taxon>
        <taxon>Hyphomicrobiales</taxon>
        <taxon>Phyllobacteriaceae</taxon>
        <taxon>Allomesorhizobium</taxon>
    </lineage>
</organism>
<keyword evidence="2" id="KW-1185">Reference proteome</keyword>
<protein>
    <submittedName>
        <fullName evidence="1">Recombinase</fullName>
    </submittedName>
</protein>
<dbReference type="EMBL" id="AHAM01000226">
    <property type="protein sequence ID" value="EHK54128.1"/>
    <property type="molecule type" value="Genomic_DNA"/>
</dbReference>